<evidence type="ECO:0000256" key="4">
    <source>
        <dbReference type="ARBA" id="ARBA00009503"/>
    </source>
</evidence>
<dbReference type="GO" id="GO:0004156">
    <property type="term" value="F:dihydropteroate synthase activity"/>
    <property type="evidence" value="ECO:0007669"/>
    <property type="project" value="UniProtKB-EC"/>
</dbReference>
<dbReference type="Pfam" id="PF00809">
    <property type="entry name" value="Pterin_bind"/>
    <property type="match status" value="1"/>
</dbReference>
<dbReference type="AlphaFoldDB" id="A0A9X2RKA9"/>
<dbReference type="SUPFAM" id="SSF51717">
    <property type="entry name" value="Dihydropteroate synthetase-like"/>
    <property type="match status" value="1"/>
</dbReference>
<evidence type="ECO:0000256" key="10">
    <source>
        <dbReference type="ARBA" id="ARBA00022909"/>
    </source>
</evidence>
<evidence type="ECO:0000256" key="3">
    <source>
        <dbReference type="ARBA" id="ARBA00004763"/>
    </source>
</evidence>
<protein>
    <recommendedName>
        <fullName evidence="6 12">Dihydropteroate synthase</fullName>
        <shortName evidence="12">DHPS</shortName>
        <ecNumber evidence="5 12">2.5.1.15</ecNumber>
    </recommendedName>
    <alternativeName>
        <fullName evidence="11 12">Dihydropteroate pyrophosphorylase</fullName>
    </alternativeName>
</protein>
<keyword evidence="8 12" id="KW-0479">Metal-binding</keyword>
<dbReference type="GO" id="GO:0046654">
    <property type="term" value="P:tetrahydrofolate biosynthetic process"/>
    <property type="evidence" value="ECO:0007669"/>
    <property type="project" value="TreeGrafter"/>
</dbReference>
<dbReference type="EMBL" id="JANIBC010000005">
    <property type="protein sequence ID" value="MCQ8185432.1"/>
    <property type="molecule type" value="Genomic_DNA"/>
</dbReference>
<dbReference type="InterPro" id="IPR045031">
    <property type="entry name" value="DHP_synth-like"/>
</dbReference>
<gene>
    <name evidence="14" type="primary">folP</name>
    <name evidence="14" type="ORF">NOG11_08495</name>
</gene>
<evidence type="ECO:0000313" key="14">
    <source>
        <dbReference type="EMBL" id="MCQ8185432.1"/>
    </source>
</evidence>
<comment type="cofactor">
    <cofactor evidence="2 12">
        <name>Mg(2+)</name>
        <dbReference type="ChEBI" id="CHEBI:18420"/>
    </cofactor>
</comment>
<comment type="catalytic activity">
    <reaction evidence="1">
        <text>(7,8-dihydropterin-6-yl)methyl diphosphate + 4-aminobenzoate = 7,8-dihydropteroate + diphosphate</text>
        <dbReference type="Rhea" id="RHEA:19949"/>
        <dbReference type="ChEBI" id="CHEBI:17836"/>
        <dbReference type="ChEBI" id="CHEBI:17839"/>
        <dbReference type="ChEBI" id="CHEBI:33019"/>
        <dbReference type="ChEBI" id="CHEBI:72950"/>
        <dbReference type="EC" id="2.5.1.15"/>
    </reaction>
</comment>
<evidence type="ECO:0000256" key="1">
    <source>
        <dbReference type="ARBA" id="ARBA00000012"/>
    </source>
</evidence>
<dbReference type="NCBIfam" id="TIGR01496">
    <property type="entry name" value="DHPS"/>
    <property type="match status" value="1"/>
</dbReference>
<dbReference type="GO" id="GO:0046656">
    <property type="term" value="P:folic acid biosynthetic process"/>
    <property type="evidence" value="ECO:0007669"/>
    <property type="project" value="UniProtKB-KW"/>
</dbReference>
<dbReference type="Proteomes" id="UP001142610">
    <property type="component" value="Unassembled WGS sequence"/>
</dbReference>
<dbReference type="PANTHER" id="PTHR20941">
    <property type="entry name" value="FOLATE SYNTHESIS PROTEINS"/>
    <property type="match status" value="1"/>
</dbReference>
<evidence type="ECO:0000256" key="5">
    <source>
        <dbReference type="ARBA" id="ARBA00012458"/>
    </source>
</evidence>
<evidence type="ECO:0000256" key="2">
    <source>
        <dbReference type="ARBA" id="ARBA00001946"/>
    </source>
</evidence>
<dbReference type="InterPro" id="IPR006390">
    <property type="entry name" value="DHP_synth_dom"/>
</dbReference>
<comment type="function">
    <text evidence="12">Catalyzes the condensation of para-aminobenzoate (pABA) with 6-hydroxymethyl-7,8-dihydropterin diphosphate (DHPt-PP) to form 7,8-dihydropteroate (H2Pte), the immediate precursor of folate derivatives.</text>
</comment>
<evidence type="ECO:0000256" key="12">
    <source>
        <dbReference type="RuleBase" id="RU361205"/>
    </source>
</evidence>
<proteinExistence type="inferred from homology"/>
<evidence type="ECO:0000256" key="7">
    <source>
        <dbReference type="ARBA" id="ARBA00022679"/>
    </source>
</evidence>
<keyword evidence="7 12" id="KW-0808">Transferase</keyword>
<keyword evidence="15" id="KW-1185">Reference proteome</keyword>
<evidence type="ECO:0000313" key="15">
    <source>
        <dbReference type="Proteomes" id="UP001142610"/>
    </source>
</evidence>
<dbReference type="GO" id="GO:0046872">
    <property type="term" value="F:metal ion binding"/>
    <property type="evidence" value="ECO:0007669"/>
    <property type="project" value="UniProtKB-KW"/>
</dbReference>
<dbReference type="PROSITE" id="PS50972">
    <property type="entry name" value="PTERIN_BINDING"/>
    <property type="match status" value="1"/>
</dbReference>
<dbReference type="FunFam" id="3.20.20.20:FF:000006">
    <property type="entry name" value="Dihydropteroate synthase"/>
    <property type="match status" value="1"/>
</dbReference>
<dbReference type="InterPro" id="IPR000489">
    <property type="entry name" value="Pterin-binding_dom"/>
</dbReference>
<keyword evidence="10 12" id="KW-0289">Folate biosynthesis</keyword>
<feature type="domain" description="Pterin-binding" evidence="13">
    <location>
        <begin position="1"/>
        <end position="252"/>
    </location>
</feature>
<comment type="pathway">
    <text evidence="3 12">Cofactor biosynthesis; tetrahydrofolate biosynthesis; 7,8-dihydrofolate from 2-amino-4-hydroxy-6-hydroxymethyl-7,8-dihydropteridine diphosphate and 4-aminobenzoate: step 1/2.</text>
</comment>
<dbReference type="PROSITE" id="PS00792">
    <property type="entry name" value="DHPS_1"/>
    <property type="match status" value="1"/>
</dbReference>
<dbReference type="InterPro" id="IPR011005">
    <property type="entry name" value="Dihydropteroate_synth-like_sf"/>
</dbReference>
<dbReference type="PANTHER" id="PTHR20941:SF1">
    <property type="entry name" value="FOLIC ACID SYNTHESIS PROTEIN FOL1"/>
    <property type="match status" value="1"/>
</dbReference>
<evidence type="ECO:0000256" key="11">
    <source>
        <dbReference type="ARBA" id="ARBA00030193"/>
    </source>
</evidence>
<evidence type="ECO:0000259" key="13">
    <source>
        <dbReference type="PROSITE" id="PS50972"/>
    </source>
</evidence>
<evidence type="ECO:0000256" key="9">
    <source>
        <dbReference type="ARBA" id="ARBA00022842"/>
    </source>
</evidence>
<sequence>MKIMGIVNVTPDSFSDGGRYLAVDAAVEHALKLETEGADILDIGGESTRPGAGKVPADEELLRVLPVIEALAKRSRTPLSIDTRKPEVAEAAVAAGATIWNDVSALTHSPRSLETAARLGCQVVLMHMQGLPETMQQNPCYGDVISEVIRYLSSRIDACIEVGIAKSRLIADPGIGFGKTLEHNLALFRGLERFGELGVPLLMGASRKRFIEAIAGPGERLGGSVAAALRAQQAGWDWVRVHDVQATRQALRVADAIAPPRSSNG</sequence>
<dbReference type="EC" id="2.5.1.15" evidence="5 12"/>
<organism evidence="14 15">
    <name type="scientific">Parvularcula maris</name>
    <dbReference type="NCBI Taxonomy" id="2965077"/>
    <lineage>
        <taxon>Bacteria</taxon>
        <taxon>Pseudomonadati</taxon>
        <taxon>Pseudomonadota</taxon>
        <taxon>Alphaproteobacteria</taxon>
        <taxon>Parvularculales</taxon>
        <taxon>Parvularculaceae</taxon>
        <taxon>Parvularcula</taxon>
    </lineage>
</organism>
<comment type="caution">
    <text evidence="14">The sequence shown here is derived from an EMBL/GenBank/DDBJ whole genome shotgun (WGS) entry which is preliminary data.</text>
</comment>
<reference evidence="14" key="1">
    <citation type="submission" date="2022-07" db="EMBL/GenBank/DDBJ databases">
        <title>Parvularcula maris sp. nov., an algicidal bacterium isolated from seawater.</title>
        <authorList>
            <person name="Li F."/>
        </authorList>
    </citation>
    <scope>NUCLEOTIDE SEQUENCE</scope>
    <source>
        <strain evidence="14">BGMRC 0090</strain>
    </source>
</reference>
<evidence type="ECO:0000256" key="6">
    <source>
        <dbReference type="ARBA" id="ARBA00016919"/>
    </source>
</evidence>
<accession>A0A9X2RKA9</accession>
<dbReference type="PROSITE" id="PS00793">
    <property type="entry name" value="DHPS_2"/>
    <property type="match status" value="1"/>
</dbReference>
<comment type="similarity">
    <text evidence="4 12">Belongs to the DHPS family.</text>
</comment>
<evidence type="ECO:0000256" key="8">
    <source>
        <dbReference type="ARBA" id="ARBA00022723"/>
    </source>
</evidence>
<name>A0A9X2RKA9_9PROT</name>
<dbReference type="GO" id="GO:0005829">
    <property type="term" value="C:cytosol"/>
    <property type="evidence" value="ECO:0007669"/>
    <property type="project" value="TreeGrafter"/>
</dbReference>
<keyword evidence="9 12" id="KW-0460">Magnesium</keyword>
<dbReference type="CDD" id="cd00739">
    <property type="entry name" value="DHPS"/>
    <property type="match status" value="1"/>
</dbReference>
<dbReference type="Gene3D" id="3.20.20.20">
    <property type="entry name" value="Dihydropteroate synthase-like"/>
    <property type="match status" value="1"/>
</dbReference>
<dbReference type="RefSeq" id="WP_256619318.1">
    <property type="nucleotide sequence ID" value="NZ_JANIBC010000005.1"/>
</dbReference>